<dbReference type="Pfam" id="PF01973">
    <property type="entry name" value="MptE-like"/>
    <property type="match status" value="1"/>
</dbReference>
<organism evidence="3 4">
    <name type="scientific">Campylobacter vulpis</name>
    <dbReference type="NCBI Taxonomy" id="1655500"/>
    <lineage>
        <taxon>Bacteria</taxon>
        <taxon>Pseudomonadati</taxon>
        <taxon>Campylobacterota</taxon>
        <taxon>Epsilonproteobacteria</taxon>
        <taxon>Campylobacterales</taxon>
        <taxon>Campylobacteraceae</taxon>
        <taxon>Campylobacter</taxon>
    </lineage>
</organism>
<evidence type="ECO:0000256" key="1">
    <source>
        <dbReference type="SAM" id="Coils"/>
    </source>
</evidence>
<dbReference type="RefSeq" id="WP_213275740.1">
    <property type="nucleotide sequence ID" value="NZ_VJYU01000003.1"/>
</dbReference>
<keyword evidence="1" id="KW-0175">Coiled coil</keyword>
<sequence length="661" mass="76501">MNLYEKNLKTLRNIALKEALSKIKAPKHFKLITGNDALDINLQDLRDNSLLYQNPMQELNEAIKLYNETYPLYPVLYFYGFGNGLLYKVLAQNENHLLFVIFESELEIIYHIFHLVDFSKELEKGKLLFLNPKNDINLEVQALLGEFMPAFYSSKVYFLELHSKYYEKFKENVKQTNEILTLTIKNTISAYGDDPYDALLGIKQHSFNLVEMISHPTIQELHAKRKGKFKSCVIVSTGPSLTKQLPLLKEVQERVVIFAADSAYPILMQNDIVPDYVCMVERPAITAEFFKHDFGNKDDKTIFLLASLVHPNAISYLDARGKNYMLLERLLAFHAFTALKQWGYINETISVAHMALSVASSLDFRNIVFIGQDLAFAKDGSSHAKNYQNGENFESGYYEDEFEVEGYGGGKVKTHFLWYMFKHFLEKHISELAKKYIFFNATEGGVKKYIFFNATEGGVRVQGTIEKPFKECCEEFFTENKNDLGKLESLNEQKQNELLLKSLYKLYQAKKNCLKFRTFLNENLDELNERLKPYANQINPSLLHGGGGGGSIMQQSIEQIMQIREEIQKVGLEIIELIQPLKAQFDLNLGRLVSIVVKDDETNLQKNLFWIKEHLYYFDLIAKYVKDEEKELQTAILKLENELKNRGLEKRVEKLKTKFKD</sequence>
<dbReference type="InterPro" id="IPR002826">
    <property type="entry name" value="MptE-like"/>
</dbReference>
<evidence type="ECO:0000313" key="4">
    <source>
        <dbReference type="Proteomes" id="UP000811399"/>
    </source>
</evidence>
<comment type="caution">
    <text evidence="3">The sequence shown here is derived from an EMBL/GenBank/DDBJ whole genome shotgun (WGS) entry which is preliminary data.</text>
</comment>
<evidence type="ECO:0000259" key="2">
    <source>
        <dbReference type="Pfam" id="PF01973"/>
    </source>
</evidence>
<feature type="coiled-coil region" evidence="1">
    <location>
        <begin position="622"/>
        <end position="658"/>
    </location>
</feature>
<dbReference type="PANTHER" id="PTHR41786:SF1">
    <property type="entry name" value="6-HYDROXYMETHYLPTERIN DIPHOSPHOKINASE MPTE-LIKE DOMAIN-CONTAINING PROTEIN"/>
    <property type="match status" value="1"/>
</dbReference>
<protein>
    <submittedName>
        <fullName evidence="3">Motility associated factor glycosyltransferase family protein</fullName>
    </submittedName>
</protein>
<accession>A0ABS5P153</accession>
<name>A0ABS5P153_9BACT</name>
<dbReference type="PANTHER" id="PTHR41786">
    <property type="entry name" value="MOTILITY ACCESSORY FACTOR MAF"/>
    <property type="match status" value="1"/>
</dbReference>
<dbReference type="Proteomes" id="UP000811399">
    <property type="component" value="Unassembled WGS sequence"/>
</dbReference>
<feature type="domain" description="6-hydroxymethylpterin diphosphokinase MptE-like" evidence="2">
    <location>
        <begin position="208"/>
        <end position="378"/>
    </location>
</feature>
<gene>
    <name evidence="3" type="ORF">CVU5213_01540</name>
</gene>
<evidence type="ECO:0000313" key="3">
    <source>
        <dbReference type="EMBL" id="MBS4240420.1"/>
    </source>
</evidence>
<dbReference type="EMBL" id="VJYU01000003">
    <property type="protein sequence ID" value="MBS4240420.1"/>
    <property type="molecule type" value="Genomic_DNA"/>
</dbReference>
<reference evidence="3 4" key="1">
    <citation type="journal article" date="2021" name="Syst. Appl. Microbiol.">
        <title>nCampylobacter vulpis sp. nov. isolated from wild red foxes.</title>
        <authorList>
            <person name="Parisi A."/>
            <person name="Chiara M."/>
            <person name="Caffara M."/>
            <person name="Mion D."/>
            <person name="Miller W.G."/>
            <person name="Caruso M."/>
            <person name="Manzari C."/>
            <person name="Florio D."/>
            <person name="Capozzi L."/>
            <person name="D'Erchia A.M."/>
            <person name="Manzulli V."/>
            <person name="Zanoni R.G."/>
        </authorList>
    </citation>
    <scope>NUCLEOTIDE SEQUENCE [LARGE SCALE GENOMIC DNA]</scope>
    <source>
        <strain evidence="3 4">52/13</strain>
    </source>
</reference>
<proteinExistence type="predicted"/>
<keyword evidence="4" id="KW-1185">Reference proteome</keyword>